<sequence length="251" mass="26571">MVLVLPDRARQRKIPTWLATPAIIGALVFTAGWLIAGRLQEHYNPRSDYISSLAAVGAADPWIMILALVVFGVGVMFLGAGLVHVLPGRMGRLGSMGIVLSGVGVFLAGSMRHDCGVQLPECSLKVSLGEVSGYHAVHDVVSGLTFVVAGVSQILISLSVSRQNGWRYLRVPSMVSGALTLVLFTLMISALFPGWVGAIQRTIAVLACVWVSTFAVYLYRASTRGHPPDASVAPGASPEADLLTLAAKHET</sequence>
<proteinExistence type="predicted"/>
<organism evidence="2 3">
    <name type="scientific">Phytoactinopolyspora alkaliphila</name>
    <dbReference type="NCBI Taxonomy" id="1783498"/>
    <lineage>
        <taxon>Bacteria</taxon>
        <taxon>Bacillati</taxon>
        <taxon>Actinomycetota</taxon>
        <taxon>Actinomycetes</taxon>
        <taxon>Jiangellales</taxon>
        <taxon>Jiangellaceae</taxon>
        <taxon>Phytoactinopolyspora</taxon>
    </lineage>
</organism>
<feature type="transmembrane region" description="Helical" evidence="1">
    <location>
        <begin position="140"/>
        <end position="161"/>
    </location>
</feature>
<comment type="caution">
    <text evidence="2">The sequence shown here is derived from an EMBL/GenBank/DDBJ whole genome shotgun (WGS) entry which is preliminary data.</text>
</comment>
<keyword evidence="1" id="KW-0472">Membrane</keyword>
<gene>
    <name evidence="2" type="ORF">G1H11_02600</name>
</gene>
<dbReference type="AlphaFoldDB" id="A0A6N9YGV4"/>
<keyword evidence="1" id="KW-0812">Transmembrane</keyword>
<evidence type="ECO:0000256" key="1">
    <source>
        <dbReference type="SAM" id="Phobius"/>
    </source>
</evidence>
<keyword evidence="3" id="KW-1185">Reference proteome</keyword>
<reference evidence="2 3" key="1">
    <citation type="submission" date="2020-02" db="EMBL/GenBank/DDBJ databases">
        <authorList>
            <person name="Li X.-J."/>
            <person name="Feng X.-M."/>
        </authorList>
    </citation>
    <scope>NUCLEOTIDE SEQUENCE [LARGE SCALE GENOMIC DNA]</scope>
    <source>
        <strain evidence="2 3">CGMCC 4.7225</strain>
    </source>
</reference>
<feature type="transmembrane region" description="Helical" evidence="1">
    <location>
        <begin position="198"/>
        <end position="219"/>
    </location>
</feature>
<dbReference type="Proteomes" id="UP000469185">
    <property type="component" value="Unassembled WGS sequence"/>
</dbReference>
<feature type="transmembrane region" description="Helical" evidence="1">
    <location>
        <begin position="16"/>
        <end position="36"/>
    </location>
</feature>
<feature type="transmembrane region" description="Helical" evidence="1">
    <location>
        <begin position="62"/>
        <end position="86"/>
    </location>
</feature>
<name>A0A6N9YGV4_9ACTN</name>
<feature type="transmembrane region" description="Helical" evidence="1">
    <location>
        <begin position="173"/>
        <end position="192"/>
    </location>
</feature>
<evidence type="ECO:0000313" key="2">
    <source>
        <dbReference type="EMBL" id="NED94192.1"/>
    </source>
</evidence>
<accession>A0A6N9YGV4</accession>
<evidence type="ECO:0000313" key="3">
    <source>
        <dbReference type="Proteomes" id="UP000469185"/>
    </source>
</evidence>
<dbReference type="EMBL" id="JAAGOB010000001">
    <property type="protein sequence ID" value="NED94192.1"/>
    <property type="molecule type" value="Genomic_DNA"/>
</dbReference>
<dbReference type="Pfam" id="PF06197">
    <property type="entry name" value="DUF998"/>
    <property type="match status" value="1"/>
</dbReference>
<protein>
    <submittedName>
        <fullName evidence="2">DUF998 domain-containing protein</fullName>
    </submittedName>
</protein>
<feature type="transmembrane region" description="Helical" evidence="1">
    <location>
        <begin position="93"/>
        <end position="111"/>
    </location>
</feature>
<keyword evidence="1" id="KW-1133">Transmembrane helix</keyword>
<dbReference type="InterPro" id="IPR009339">
    <property type="entry name" value="DUF998"/>
</dbReference>
<dbReference type="RefSeq" id="WP_163815687.1">
    <property type="nucleotide sequence ID" value="NZ_JAAGOB010000001.1"/>
</dbReference>